<dbReference type="SUPFAM" id="SSF54211">
    <property type="entry name" value="Ribosomal protein S5 domain 2-like"/>
    <property type="match status" value="1"/>
</dbReference>
<keyword evidence="4" id="KW-0251">Elongation factor</keyword>
<evidence type="ECO:0000256" key="3">
    <source>
        <dbReference type="ARBA" id="ARBA00022741"/>
    </source>
</evidence>
<dbReference type="InterPro" id="IPR027417">
    <property type="entry name" value="P-loop_NTPase"/>
</dbReference>
<dbReference type="CDD" id="cd01886">
    <property type="entry name" value="EF-G"/>
    <property type="match status" value="1"/>
</dbReference>
<dbReference type="AlphaFoldDB" id="A0A381N1D4"/>
<sequence length="702" mass="77569">MNPASQKILENTRNIGISAHIDSGKTTLTERVLYYAGKIHKIEEVRGGGAGATMDHMELEKEKGITITSAATSVEWKDKKINIIDTPGHVDFTVEVERSLRVLDGAIMILCGVAGIQSQSITVDRQMKRYRVPRLAFINKLDRMGANPHNGIKGIREILDLNAVSMQLPIGLEENHKGIIDLITMKAIYFDGEHGDDLRVEEIPDELRAEAESYRANMLEAVSMFDNQMMEDLLEEKEISEDSIHAAVKKGVLSLELCPVYMGSAFKNKGVQLLLDAVTRYLPSPLEAAPTKASDVKTQEEILLSCDPDKPTVVMAFKLTEEQFGQLTYTRIYQGKLSKGEQVINSRTGNKMRVGRMVRMHSNDRENIDVAEAGDIIAMVGVDCASGDTFCGEGAHVSCESIFVPDAVISLAVKGKDNEQHMKMSKALGRFTREDPTFHVSSDEESGDTIISGMGELHLDIYIERMRREFEVDAIVGAPQVNYREAITTAAEYDYLHKKQTGGSGQFAGVTGSIEPLPLNHKEGFEFENKIFGGSIPSEHIPACEKGFRDVMEKGPLAAFPMVNIKVTLNEGKYHDVDSSDLAYQLASRYAMRQAVGKANPVLLEPIMKVEVETPSEFQGPIIGDLSSRRGVIYGSEVQGDDTVINSGVPLGEMFGYATSLRSMSAGKANYTMEFEKYAECPSFVQEKVIKERQEKLKEKEG</sequence>
<evidence type="ECO:0000259" key="8">
    <source>
        <dbReference type="PROSITE" id="PS51722"/>
    </source>
</evidence>
<dbReference type="GO" id="GO:0005739">
    <property type="term" value="C:mitochondrion"/>
    <property type="evidence" value="ECO:0007669"/>
    <property type="project" value="UniProtKB-SubCell"/>
</dbReference>
<dbReference type="Gene3D" id="3.30.70.870">
    <property type="entry name" value="Elongation Factor G (Translational Gtpase), domain 3"/>
    <property type="match status" value="1"/>
</dbReference>
<dbReference type="CDD" id="cd03713">
    <property type="entry name" value="EFG_mtEFG_C"/>
    <property type="match status" value="1"/>
</dbReference>
<feature type="domain" description="Tr-type G" evidence="8">
    <location>
        <begin position="10"/>
        <end position="286"/>
    </location>
</feature>
<protein>
    <recommendedName>
        <fullName evidence="7">Elongation factor G 1</fullName>
    </recommendedName>
</protein>
<dbReference type="PANTHER" id="PTHR43636">
    <property type="entry name" value="ELONGATION FACTOR G, MITOCHONDRIAL"/>
    <property type="match status" value="1"/>
</dbReference>
<dbReference type="Pfam" id="PF00009">
    <property type="entry name" value="GTP_EFTU"/>
    <property type="match status" value="1"/>
</dbReference>
<gene>
    <name evidence="9" type="ORF">METZ01_LOCUS1256</name>
</gene>
<dbReference type="InterPro" id="IPR009000">
    <property type="entry name" value="Transl_B-barrel_sf"/>
</dbReference>
<dbReference type="GO" id="GO:0003746">
    <property type="term" value="F:translation elongation factor activity"/>
    <property type="evidence" value="ECO:0007669"/>
    <property type="project" value="UniProtKB-KW"/>
</dbReference>
<comment type="subcellular location">
    <subcellularLocation>
        <location evidence="1">Mitochondrion</location>
    </subcellularLocation>
</comment>
<dbReference type="InterPro" id="IPR041095">
    <property type="entry name" value="EFG_II"/>
</dbReference>
<dbReference type="SUPFAM" id="SSF52540">
    <property type="entry name" value="P-loop containing nucleoside triphosphate hydrolases"/>
    <property type="match status" value="1"/>
</dbReference>
<dbReference type="InterPro" id="IPR020568">
    <property type="entry name" value="Ribosomal_Su5_D2-typ_SF"/>
</dbReference>
<dbReference type="Pfam" id="PF00679">
    <property type="entry name" value="EFG_C"/>
    <property type="match status" value="1"/>
</dbReference>
<dbReference type="CDD" id="cd04091">
    <property type="entry name" value="mtEFG1_II_like"/>
    <property type="match status" value="1"/>
</dbReference>
<dbReference type="PROSITE" id="PS51722">
    <property type="entry name" value="G_TR_2"/>
    <property type="match status" value="1"/>
</dbReference>
<evidence type="ECO:0000256" key="7">
    <source>
        <dbReference type="ARBA" id="ARBA00067101"/>
    </source>
</evidence>
<evidence type="ECO:0000256" key="6">
    <source>
        <dbReference type="ARBA" id="ARBA00023134"/>
    </source>
</evidence>
<dbReference type="InterPro" id="IPR005517">
    <property type="entry name" value="Transl_elong_EFG/EF2_IV"/>
</dbReference>
<dbReference type="InterPro" id="IPR035647">
    <property type="entry name" value="EFG_III/V"/>
</dbReference>
<dbReference type="FunFam" id="3.40.50.300:FF:000029">
    <property type="entry name" value="Elongation factor G"/>
    <property type="match status" value="1"/>
</dbReference>
<dbReference type="Gene3D" id="2.40.30.10">
    <property type="entry name" value="Translation factors"/>
    <property type="match status" value="1"/>
</dbReference>
<dbReference type="Gene3D" id="3.40.50.300">
    <property type="entry name" value="P-loop containing nucleotide triphosphate hydrolases"/>
    <property type="match status" value="1"/>
</dbReference>
<keyword evidence="3" id="KW-0547">Nucleotide-binding</keyword>
<dbReference type="SMART" id="SM00889">
    <property type="entry name" value="EFG_IV"/>
    <property type="match status" value="1"/>
</dbReference>
<dbReference type="CDD" id="cd16262">
    <property type="entry name" value="EFG_III"/>
    <property type="match status" value="1"/>
</dbReference>
<comment type="similarity">
    <text evidence="2">Belongs to the TRAFAC class translation factor GTPase superfamily. Classic translation factor GTPase family. EF-G/EF-2 subfamily.</text>
</comment>
<dbReference type="InterPro" id="IPR004161">
    <property type="entry name" value="EFTu-like_2"/>
</dbReference>
<dbReference type="EMBL" id="UINC01000066">
    <property type="protein sequence ID" value="SUZ48402.1"/>
    <property type="molecule type" value="Genomic_DNA"/>
</dbReference>
<dbReference type="GO" id="GO:0005525">
    <property type="term" value="F:GTP binding"/>
    <property type="evidence" value="ECO:0007669"/>
    <property type="project" value="UniProtKB-KW"/>
</dbReference>
<accession>A0A381N1D4</accession>
<dbReference type="InterPro" id="IPR009022">
    <property type="entry name" value="EFG_III"/>
</dbReference>
<dbReference type="InterPro" id="IPR004540">
    <property type="entry name" value="Transl_elong_EFG/EF2"/>
</dbReference>
<evidence type="ECO:0000256" key="5">
    <source>
        <dbReference type="ARBA" id="ARBA00022917"/>
    </source>
</evidence>
<dbReference type="HAMAP" id="MF_00054_B">
    <property type="entry name" value="EF_G_EF_2_B"/>
    <property type="match status" value="1"/>
</dbReference>
<dbReference type="Pfam" id="PF14492">
    <property type="entry name" value="EFG_III"/>
    <property type="match status" value="1"/>
</dbReference>
<dbReference type="FunFam" id="2.40.30.10:FF:000022">
    <property type="entry name" value="Elongation factor G, mitochondrial"/>
    <property type="match status" value="1"/>
</dbReference>
<dbReference type="FunFam" id="3.30.70.870:FF:000001">
    <property type="entry name" value="Elongation factor G"/>
    <property type="match status" value="1"/>
</dbReference>
<dbReference type="SUPFAM" id="SSF54980">
    <property type="entry name" value="EF-G C-terminal domain-like"/>
    <property type="match status" value="2"/>
</dbReference>
<dbReference type="SMART" id="SM00838">
    <property type="entry name" value="EFG_C"/>
    <property type="match status" value="1"/>
</dbReference>
<proteinExistence type="inferred from homology"/>
<dbReference type="InterPro" id="IPR035649">
    <property type="entry name" value="EFG_V"/>
</dbReference>
<dbReference type="InterPro" id="IPR005225">
    <property type="entry name" value="Small_GTP-bd"/>
</dbReference>
<dbReference type="Pfam" id="PF03144">
    <property type="entry name" value="GTP_EFTU_D2"/>
    <property type="match status" value="1"/>
</dbReference>
<dbReference type="InterPro" id="IPR014721">
    <property type="entry name" value="Ribsml_uS5_D2-typ_fold_subgr"/>
</dbReference>
<dbReference type="CDD" id="cd01434">
    <property type="entry name" value="EFG_mtEFG1_IV"/>
    <property type="match status" value="1"/>
</dbReference>
<evidence type="ECO:0000256" key="2">
    <source>
        <dbReference type="ARBA" id="ARBA00005870"/>
    </source>
</evidence>
<dbReference type="InterPro" id="IPR047872">
    <property type="entry name" value="EFG_IV"/>
</dbReference>
<dbReference type="NCBIfam" id="NF009381">
    <property type="entry name" value="PRK12740.1-5"/>
    <property type="match status" value="1"/>
</dbReference>
<dbReference type="NCBIfam" id="TIGR00484">
    <property type="entry name" value="EF-G"/>
    <property type="match status" value="1"/>
</dbReference>
<name>A0A381N1D4_9ZZZZ</name>
<dbReference type="FunFam" id="3.30.70.240:FF:000001">
    <property type="entry name" value="Elongation factor G"/>
    <property type="match status" value="1"/>
</dbReference>
<dbReference type="Gene3D" id="3.30.230.10">
    <property type="match status" value="1"/>
</dbReference>
<keyword evidence="5" id="KW-0648">Protein biosynthesis</keyword>
<dbReference type="SUPFAM" id="SSF50447">
    <property type="entry name" value="Translation proteins"/>
    <property type="match status" value="1"/>
</dbReference>
<dbReference type="FunFam" id="3.30.230.10:FF:000003">
    <property type="entry name" value="Elongation factor G"/>
    <property type="match status" value="1"/>
</dbReference>
<dbReference type="Gene3D" id="3.30.70.240">
    <property type="match status" value="1"/>
</dbReference>
<dbReference type="GO" id="GO:0003924">
    <property type="term" value="F:GTPase activity"/>
    <property type="evidence" value="ECO:0007669"/>
    <property type="project" value="InterPro"/>
</dbReference>
<dbReference type="PRINTS" id="PR00315">
    <property type="entry name" value="ELONGATNFCT"/>
</dbReference>
<organism evidence="9">
    <name type="scientific">marine metagenome</name>
    <dbReference type="NCBI Taxonomy" id="408172"/>
    <lineage>
        <taxon>unclassified sequences</taxon>
        <taxon>metagenomes</taxon>
        <taxon>ecological metagenomes</taxon>
    </lineage>
</organism>
<dbReference type="PANTHER" id="PTHR43636:SF2">
    <property type="entry name" value="ELONGATION FACTOR G, MITOCHONDRIAL"/>
    <property type="match status" value="1"/>
</dbReference>
<evidence type="ECO:0000256" key="1">
    <source>
        <dbReference type="ARBA" id="ARBA00004173"/>
    </source>
</evidence>
<evidence type="ECO:0000313" key="9">
    <source>
        <dbReference type="EMBL" id="SUZ48402.1"/>
    </source>
</evidence>
<dbReference type="InterPro" id="IPR000795">
    <property type="entry name" value="T_Tr_GTP-bd_dom"/>
</dbReference>
<dbReference type="InterPro" id="IPR000640">
    <property type="entry name" value="EFG_V-like"/>
</dbReference>
<reference evidence="9" key="1">
    <citation type="submission" date="2018-05" db="EMBL/GenBank/DDBJ databases">
        <authorList>
            <person name="Lanie J.A."/>
            <person name="Ng W.-L."/>
            <person name="Kazmierczak K.M."/>
            <person name="Andrzejewski T.M."/>
            <person name="Davidsen T.M."/>
            <person name="Wayne K.J."/>
            <person name="Tettelin H."/>
            <person name="Glass J.I."/>
            <person name="Rusch D."/>
            <person name="Podicherti R."/>
            <person name="Tsui H.-C.T."/>
            <person name="Winkler M.E."/>
        </authorList>
    </citation>
    <scope>NUCLEOTIDE SEQUENCE</scope>
</reference>
<dbReference type="NCBIfam" id="TIGR00231">
    <property type="entry name" value="small_GTP"/>
    <property type="match status" value="1"/>
</dbReference>
<dbReference type="Pfam" id="PF03764">
    <property type="entry name" value="EFG_IV"/>
    <property type="match status" value="1"/>
</dbReference>
<evidence type="ECO:0000256" key="4">
    <source>
        <dbReference type="ARBA" id="ARBA00022768"/>
    </source>
</evidence>
<keyword evidence="6" id="KW-0342">GTP-binding</keyword>